<evidence type="ECO:0000313" key="3">
    <source>
        <dbReference type="Proteomes" id="UP000324832"/>
    </source>
</evidence>
<dbReference type="EMBL" id="FZQP02001448">
    <property type="protein sequence ID" value="VVC92870.1"/>
    <property type="molecule type" value="Genomic_DNA"/>
</dbReference>
<dbReference type="Proteomes" id="UP000324832">
    <property type="component" value="Unassembled WGS sequence"/>
</dbReference>
<dbReference type="AlphaFoldDB" id="A0A5E4Q5M1"/>
<feature type="compositionally biased region" description="Polar residues" evidence="1">
    <location>
        <begin position="1"/>
        <end position="15"/>
    </location>
</feature>
<reference evidence="2 3" key="1">
    <citation type="submission" date="2017-07" db="EMBL/GenBank/DDBJ databases">
        <authorList>
            <person name="Talla V."/>
            <person name="Backstrom N."/>
        </authorList>
    </citation>
    <scope>NUCLEOTIDE SEQUENCE [LARGE SCALE GENOMIC DNA]</scope>
</reference>
<keyword evidence="3" id="KW-1185">Reference proteome</keyword>
<organism evidence="2 3">
    <name type="scientific">Leptidea sinapis</name>
    <dbReference type="NCBI Taxonomy" id="189913"/>
    <lineage>
        <taxon>Eukaryota</taxon>
        <taxon>Metazoa</taxon>
        <taxon>Ecdysozoa</taxon>
        <taxon>Arthropoda</taxon>
        <taxon>Hexapoda</taxon>
        <taxon>Insecta</taxon>
        <taxon>Pterygota</taxon>
        <taxon>Neoptera</taxon>
        <taxon>Endopterygota</taxon>
        <taxon>Lepidoptera</taxon>
        <taxon>Glossata</taxon>
        <taxon>Ditrysia</taxon>
        <taxon>Papilionoidea</taxon>
        <taxon>Pieridae</taxon>
        <taxon>Dismorphiinae</taxon>
        <taxon>Leptidea</taxon>
    </lineage>
</organism>
<accession>A0A5E4Q5M1</accession>
<evidence type="ECO:0000256" key="1">
    <source>
        <dbReference type="SAM" id="MobiDB-lite"/>
    </source>
</evidence>
<evidence type="ECO:0000313" key="2">
    <source>
        <dbReference type="EMBL" id="VVC92870.1"/>
    </source>
</evidence>
<name>A0A5E4Q5M1_9NEOP</name>
<proteinExistence type="predicted"/>
<protein>
    <submittedName>
        <fullName evidence="2">Uncharacterized protein</fullName>
    </submittedName>
</protein>
<feature type="region of interest" description="Disordered" evidence="1">
    <location>
        <begin position="1"/>
        <end position="23"/>
    </location>
</feature>
<sequence length="87" mass="9700">MRITASTLQRNTTPGASEGRSVVSVERDCSRECASPRRVISCGTPPYGRNYQLFTTYTTEAKPPAPSLRYKGRYPSLIGTRLQNARF</sequence>
<gene>
    <name evidence="2" type="ORF">LSINAPIS_LOCUS5209</name>
</gene>